<dbReference type="Gene3D" id="3.40.50.880">
    <property type="match status" value="1"/>
</dbReference>
<dbReference type="PANTHER" id="PTHR42695:SF5">
    <property type="entry name" value="GLUTAMINE AMIDOTRANSFERASE YLR126C-RELATED"/>
    <property type="match status" value="1"/>
</dbReference>
<name>A0ABQ5UQG0_9HYPH</name>
<proteinExistence type="predicted"/>
<dbReference type="InterPro" id="IPR017926">
    <property type="entry name" value="GATASE"/>
</dbReference>
<dbReference type="SUPFAM" id="SSF52317">
    <property type="entry name" value="Class I glutamine amidotransferase-like"/>
    <property type="match status" value="1"/>
</dbReference>
<dbReference type="Proteomes" id="UP001161405">
    <property type="component" value="Unassembled WGS sequence"/>
</dbReference>
<dbReference type="Pfam" id="PF00117">
    <property type="entry name" value="GATase"/>
    <property type="match status" value="1"/>
</dbReference>
<dbReference type="InterPro" id="IPR044992">
    <property type="entry name" value="ChyE-like"/>
</dbReference>
<evidence type="ECO:0000313" key="2">
    <source>
        <dbReference type="EMBL" id="GLQ17479.1"/>
    </source>
</evidence>
<dbReference type="EMBL" id="BSNI01000002">
    <property type="protein sequence ID" value="GLQ17479.1"/>
    <property type="molecule type" value="Genomic_DNA"/>
</dbReference>
<comment type="caution">
    <text evidence="2">The sequence shown here is derived from an EMBL/GenBank/DDBJ whole genome shotgun (WGS) entry which is preliminary data.</text>
</comment>
<dbReference type="PROSITE" id="PS51273">
    <property type="entry name" value="GATASE_TYPE_1"/>
    <property type="match status" value="1"/>
</dbReference>
<reference evidence="2" key="2">
    <citation type="submission" date="2023-01" db="EMBL/GenBank/DDBJ databases">
        <title>Draft genome sequence of Maritalea porphyrae strain NBRC 107169.</title>
        <authorList>
            <person name="Sun Q."/>
            <person name="Mori K."/>
        </authorList>
    </citation>
    <scope>NUCLEOTIDE SEQUENCE</scope>
    <source>
        <strain evidence="2">NBRC 107169</strain>
    </source>
</reference>
<protein>
    <submittedName>
        <fullName evidence="2">GMP synthase</fullName>
    </submittedName>
</protein>
<sequence>MVLEMKVSVLQTGLVAEPLRNQFDNYGKMFADLVGDGGGKFTFETVSLIEDEPLPPLEKTEAIIITGSALGVYDQKPWMEPLREFIRGAYARSIPMIGVCFGHQIMADALGGVVEKSEKGWGLGRHEYKITQKPSFMGDAPDQMQFNVIHQDQVLSPPPNSKVVGGSEFTPYAMLEYDNGAAISIQAHPEFANEYATAVYELRTGELFDKATGESAIKSVGEKNDNMLMAEYFRRFLDAAS</sequence>
<dbReference type="PANTHER" id="PTHR42695">
    <property type="entry name" value="GLUTAMINE AMIDOTRANSFERASE YLR126C-RELATED"/>
    <property type="match status" value="1"/>
</dbReference>
<evidence type="ECO:0000313" key="3">
    <source>
        <dbReference type="Proteomes" id="UP001161405"/>
    </source>
</evidence>
<organism evidence="2 3">
    <name type="scientific">Maritalea porphyrae</name>
    <dbReference type="NCBI Taxonomy" id="880732"/>
    <lineage>
        <taxon>Bacteria</taxon>
        <taxon>Pseudomonadati</taxon>
        <taxon>Pseudomonadota</taxon>
        <taxon>Alphaproteobacteria</taxon>
        <taxon>Hyphomicrobiales</taxon>
        <taxon>Devosiaceae</taxon>
        <taxon>Maritalea</taxon>
    </lineage>
</organism>
<accession>A0ABQ5UQG0</accession>
<keyword evidence="3" id="KW-1185">Reference proteome</keyword>
<dbReference type="InterPro" id="IPR029062">
    <property type="entry name" value="Class_I_gatase-like"/>
</dbReference>
<evidence type="ECO:0000259" key="1">
    <source>
        <dbReference type="Pfam" id="PF00117"/>
    </source>
</evidence>
<gene>
    <name evidence="2" type="ORF">GCM10007879_17280</name>
</gene>
<feature type="domain" description="Glutamine amidotransferase" evidence="1">
    <location>
        <begin position="57"/>
        <end position="193"/>
    </location>
</feature>
<dbReference type="CDD" id="cd01741">
    <property type="entry name" value="GATase1_1"/>
    <property type="match status" value="1"/>
</dbReference>
<reference evidence="2" key="1">
    <citation type="journal article" date="2014" name="Int. J. Syst. Evol. Microbiol.">
        <title>Complete genome of a new Firmicutes species belonging to the dominant human colonic microbiota ('Ruminococcus bicirculans') reveals two chromosomes and a selective capacity to utilize plant glucans.</title>
        <authorList>
            <consortium name="NISC Comparative Sequencing Program"/>
            <person name="Wegmann U."/>
            <person name="Louis P."/>
            <person name="Goesmann A."/>
            <person name="Henrissat B."/>
            <person name="Duncan S.H."/>
            <person name="Flint H.J."/>
        </authorList>
    </citation>
    <scope>NUCLEOTIDE SEQUENCE</scope>
    <source>
        <strain evidence="2">NBRC 107169</strain>
    </source>
</reference>